<dbReference type="GeneID" id="80988345"/>
<reference evidence="1 2" key="1">
    <citation type="submission" date="2022-03" db="EMBL/GenBank/DDBJ databases">
        <title>Survey of Intraspecific Variation of Edwardsiella anguillarum Isolates from Non-Anguillid Fish Host Originating from Varied Geographic Locations.</title>
        <authorList>
            <person name="Armwood A.R."/>
            <person name="Woodyard E."/>
            <person name="Waldbieser G.C."/>
            <person name="Camus A.C."/>
            <person name="Divya D."/>
            <person name="Tekedar H."/>
            <person name="Soto E."/>
            <person name="Stein C."/>
            <person name="Ucko M."/>
            <person name="Ware C."/>
            <person name="Griffin M.J."/>
        </authorList>
    </citation>
    <scope>NUCLEOTIDE SEQUENCE [LARGE SCALE GENOMIC DNA]</scope>
    <source>
        <strain evidence="1 2">R18-35-2</strain>
    </source>
</reference>
<dbReference type="RefSeq" id="WP_225865161.1">
    <property type="nucleotide sequence ID" value="NZ_CP094302.2"/>
</dbReference>
<evidence type="ECO:0000313" key="2">
    <source>
        <dbReference type="Proteomes" id="UP001238370"/>
    </source>
</evidence>
<dbReference type="EMBL" id="CP094302">
    <property type="protein sequence ID" value="WHP85135.1"/>
    <property type="molecule type" value="Genomic_DNA"/>
</dbReference>
<sequence length="57" mass="6324">MAPVIKTRKGIIPNTVGPTAWGKKKMPAPKAVEKNVICQYKYEILMVLLGYNAHVRG</sequence>
<name>A0ABY8SHV3_9GAMM</name>
<keyword evidence="2" id="KW-1185">Reference proteome</keyword>
<dbReference type="Proteomes" id="UP001238370">
    <property type="component" value="Chromosome"/>
</dbReference>
<evidence type="ECO:0000313" key="1">
    <source>
        <dbReference type="EMBL" id="WHP85135.1"/>
    </source>
</evidence>
<proteinExistence type="predicted"/>
<gene>
    <name evidence="1" type="ORF">MQ095_06835</name>
</gene>
<protein>
    <submittedName>
        <fullName evidence="1">Uncharacterized protein</fullName>
    </submittedName>
</protein>
<organism evidence="1 2">
    <name type="scientific">Edwardsiella anguillarum</name>
    <dbReference type="NCBI Taxonomy" id="1821960"/>
    <lineage>
        <taxon>Bacteria</taxon>
        <taxon>Pseudomonadati</taxon>
        <taxon>Pseudomonadota</taxon>
        <taxon>Gammaproteobacteria</taxon>
        <taxon>Enterobacterales</taxon>
        <taxon>Hafniaceae</taxon>
        <taxon>Edwardsiella</taxon>
    </lineage>
</organism>
<accession>A0ABY8SHV3</accession>